<comment type="subcellular location">
    <subcellularLocation>
        <location evidence="1">Cell membrane</location>
        <topology evidence="1">Multi-pass membrane protein</topology>
    </subcellularLocation>
</comment>
<dbReference type="InterPro" id="IPR003838">
    <property type="entry name" value="ABC3_permease_C"/>
</dbReference>
<evidence type="ECO:0000313" key="10">
    <source>
        <dbReference type="Proteomes" id="UP000012589"/>
    </source>
</evidence>
<dbReference type="AlphaFoldDB" id="N2AR33"/>
<dbReference type="EMBL" id="AQFT01000063">
    <property type="protein sequence ID" value="EMZ28550.1"/>
    <property type="molecule type" value="Genomic_DNA"/>
</dbReference>
<dbReference type="STRING" id="1235802.C823_01917"/>
<feature type="transmembrane region" description="Helical" evidence="7">
    <location>
        <begin position="678"/>
        <end position="701"/>
    </location>
</feature>
<comment type="similarity">
    <text evidence="6">Belongs to the ABC-4 integral membrane protein family.</text>
</comment>
<keyword evidence="2" id="KW-1003">Cell membrane</keyword>
<feature type="transmembrane region" description="Helical" evidence="7">
    <location>
        <begin position="428"/>
        <end position="446"/>
    </location>
</feature>
<dbReference type="Proteomes" id="UP000012589">
    <property type="component" value="Unassembled WGS sequence"/>
</dbReference>
<keyword evidence="10" id="KW-1185">Reference proteome</keyword>
<dbReference type="GO" id="GO:0005886">
    <property type="term" value="C:plasma membrane"/>
    <property type="evidence" value="ECO:0007669"/>
    <property type="project" value="UniProtKB-SubCell"/>
</dbReference>
<evidence type="ECO:0000256" key="4">
    <source>
        <dbReference type="ARBA" id="ARBA00022989"/>
    </source>
</evidence>
<dbReference type="HOGENOM" id="CLU_010964_1_1_9"/>
<dbReference type="InterPro" id="IPR050250">
    <property type="entry name" value="Macrolide_Exporter_MacB"/>
</dbReference>
<dbReference type="OrthoDB" id="9793166at2"/>
<feature type="domain" description="ABC3 transporter permease C-terminal" evidence="8">
    <location>
        <begin position="679"/>
        <end position="793"/>
    </location>
</feature>
<feature type="transmembrane region" description="Helical" evidence="7">
    <location>
        <begin position="728"/>
        <end position="750"/>
    </location>
</feature>
<reference evidence="9 10" key="1">
    <citation type="journal article" date="2014" name="Genome Announc.">
        <title>Draft genome sequences of the altered schaedler flora, a defined bacterial community from gnotobiotic mice.</title>
        <authorList>
            <person name="Wannemuehler M.J."/>
            <person name="Overstreet A.M."/>
            <person name="Ward D.V."/>
            <person name="Phillips G.J."/>
        </authorList>
    </citation>
    <scope>NUCLEOTIDE SEQUENCE [LARGE SCALE GENOMIC DNA]</scope>
    <source>
        <strain evidence="9 10">ASF492</strain>
    </source>
</reference>
<gene>
    <name evidence="9" type="ORF">C823_01917</name>
</gene>
<feature type="domain" description="ABC3 transporter permease C-terminal" evidence="8">
    <location>
        <begin position="262"/>
        <end position="377"/>
    </location>
</feature>
<evidence type="ECO:0000256" key="2">
    <source>
        <dbReference type="ARBA" id="ARBA00022475"/>
    </source>
</evidence>
<keyword evidence="4 7" id="KW-1133">Transmembrane helix</keyword>
<feature type="transmembrane region" description="Helical" evidence="7">
    <location>
        <begin position="770"/>
        <end position="790"/>
    </location>
</feature>
<proteinExistence type="inferred from homology"/>
<accession>N2AR33</accession>
<dbReference type="Pfam" id="PF02687">
    <property type="entry name" value="FtsX"/>
    <property type="match status" value="2"/>
</dbReference>
<name>N2AR33_9FIRM</name>
<dbReference type="PATRIC" id="fig|1235802.3.peg.2028"/>
<sequence>MKTIARVARCNNKKNQTRSILIILAIFLSTVLLTVICSFADWMIRSKKENAAIDYGSQYGTFISMDSNQLREIQRHGEFSEIGLTADAGFIRLDKSVSFMTMDETARRFAQLDLYFVDGTFPEAVNEIAAQKEFFEAAGYEQVQVGDIIQLQYRSDLKHKYEPMEFSVSGILHSTANEEAQKRFLAFTSQAFFENQYEIEARKYSVGFRLGEEVRITTDNAEEVIGALAKECGIPKERVSVNMIYLMLVLEAGVETLSVCAVIIAAVILFSVIIIYNIFQVGIVQNIREYGKIRALGAGKKQMRRLILQEGLSLAGCGIPLGIAVGYIVSWGCILWLTEQEKMIGSIEHIRISVFSAPALLLAAGFALLTVLIALRKPMKIVASVSPVEALRYIESTGSSKAGYRKGRKSMSVWALTAANIAANKKRTVVTILTMGLSCVLFVILANCTSNMDSEYAARGEVECGQFQIELEYYLEDEAYPENNLDFILKHNPLNDRLIERIKGIDGVTEVKTRNILLANCGGRKEDIAVLDEESFTRLKERSGMLIGDLDYQTGAEQNCFYYGWAYFFEKNGFQQDQPFSAEITDGTRQVTVDGQLAGSFGYAPASYIITEEMYRKMGLTGATTGWLWVNCRPEDAAEVGMELKQLLAETEHVEITEYERQLELAASAVKITKIGCYLFLVILGLIGFMNLANTMIMNIITKKQEYGILQAVGMTNRQLNASLQLQGMLFSAGTVLVAILTGLPIGYAVFCYGKENAVFGLNVYHIPVWEIAGMVIAIGLLQALLSFLLSRNLKKESLVERIRYQE</sequence>
<dbReference type="GO" id="GO:0022857">
    <property type="term" value="F:transmembrane transporter activity"/>
    <property type="evidence" value="ECO:0007669"/>
    <property type="project" value="TreeGrafter"/>
</dbReference>
<comment type="caution">
    <text evidence="9">The sequence shown here is derived from an EMBL/GenBank/DDBJ whole genome shotgun (WGS) entry which is preliminary data.</text>
</comment>
<dbReference type="eggNOG" id="COG0577">
    <property type="taxonomic scope" value="Bacteria"/>
</dbReference>
<evidence type="ECO:0000256" key="1">
    <source>
        <dbReference type="ARBA" id="ARBA00004651"/>
    </source>
</evidence>
<keyword evidence="3 7" id="KW-0812">Transmembrane</keyword>
<keyword evidence="5 7" id="KW-0472">Membrane</keyword>
<feature type="transmembrane region" description="Helical" evidence="7">
    <location>
        <begin position="311"/>
        <end position="338"/>
    </location>
</feature>
<evidence type="ECO:0000256" key="5">
    <source>
        <dbReference type="ARBA" id="ARBA00023136"/>
    </source>
</evidence>
<dbReference type="PANTHER" id="PTHR30572">
    <property type="entry name" value="MEMBRANE COMPONENT OF TRANSPORTER-RELATED"/>
    <property type="match status" value="1"/>
</dbReference>
<feature type="transmembrane region" description="Helical" evidence="7">
    <location>
        <begin position="256"/>
        <end position="279"/>
    </location>
</feature>
<evidence type="ECO:0000256" key="6">
    <source>
        <dbReference type="ARBA" id="ARBA00038076"/>
    </source>
</evidence>
<evidence type="ECO:0000256" key="7">
    <source>
        <dbReference type="SAM" id="Phobius"/>
    </source>
</evidence>
<feature type="transmembrane region" description="Helical" evidence="7">
    <location>
        <begin position="350"/>
        <end position="375"/>
    </location>
</feature>
<protein>
    <recommendedName>
        <fullName evidence="8">ABC3 transporter permease C-terminal domain-containing protein</fullName>
    </recommendedName>
</protein>
<evidence type="ECO:0000256" key="3">
    <source>
        <dbReference type="ARBA" id="ARBA00022692"/>
    </source>
</evidence>
<organism evidence="9 10">
    <name type="scientific">Eubacterium plexicaudatum ASF492</name>
    <dbReference type="NCBI Taxonomy" id="1235802"/>
    <lineage>
        <taxon>Bacteria</taxon>
        <taxon>Bacillati</taxon>
        <taxon>Bacillota</taxon>
        <taxon>Clostridia</taxon>
        <taxon>Eubacteriales</taxon>
        <taxon>Eubacteriaceae</taxon>
        <taxon>Eubacterium</taxon>
    </lineage>
</organism>
<feature type="transmembrane region" description="Helical" evidence="7">
    <location>
        <begin position="20"/>
        <end position="44"/>
    </location>
</feature>
<dbReference type="PANTHER" id="PTHR30572:SF4">
    <property type="entry name" value="ABC TRANSPORTER PERMEASE YTRF"/>
    <property type="match status" value="1"/>
</dbReference>
<evidence type="ECO:0000259" key="8">
    <source>
        <dbReference type="Pfam" id="PF02687"/>
    </source>
</evidence>
<evidence type="ECO:0000313" key="9">
    <source>
        <dbReference type="EMBL" id="EMZ28550.1"/>
    </source>
</evidence>